<evidence type="ECO:0000313" key="1">
    <source>
        <dbReference type="EMBL" id="QNN99466.1"/>
    </source>
</evidence>
<dbReference type="GeneID" id="70081067"/>
<dbReference type="EMBL" id="MT684599">
    <property type="protein sequence ID" value="QNN99466.1"/>
    <property type="molecule type" value="Genomic_DNA"/>
</dbReference>
<dbReference type="Proteomes" id="UP000516065">
    <property type="component" value="Segment"/>
</dbReference>
<keyword evidence="2" id="KW-1185">Reference proteome</keyword>
<sequence>MRVNLTKPVNLTKRTKRAGVSLIKPTISYVK</sequence>
<organism evidence="1 2">
    <name type="scientific">Gordonia Phage Sephiroth</name>
    <dbReference type="NCBI Taxonomy" id="2767553"/>
    <lineage>
        <taxon>Viruses</taxon>
        <taxon>Duplodnaviria</taxon>
        <taxon>Heunggongvirae</taxon>
        <taxon>Uroviricota</taxon>
        <taxon>Caudoviricetes</taxon>
        <taxon>Deeyouvirinae</taxon>
        <taxon>Octobienvirus</taxon>
        <taxon>Octobienvirus sephiroth</taxon>
    </lineage>
</organism>
<name>A0A7G9UZL1_9CAUD</name>
<accession>A0A7G9UZL1</accession>
<gene>
    <name evidence="1" type="primary">132</name>
    <name evidence="1" type="ORF">SEA_SEPHIROTH_132</name>
</gene>
<evidence type="ECO:0000313" key="2">
    <source>
        <dbReference type="Proteomes" id="UP000516065"/>
    </source>
</evidence>
<protein>
    <submittedName>
        <fullName evidence="1">Uncharacterized protein</fullName>
    </submittedName>
</protein>
<dbReference type="RefSeq" id="YP_010246514.1">
    <property type="nucleotide sequence ID" value="NC_060135.1"/>
</dbReference>
<reference evidence="1 2" key="1">
    <citation type="submission" date="2020-06" db="EMBL/GenBank/DDBJ databases">
        <authorList>
            <person name="Aidoo V.A."/>
            <person name="Attix H.E."/>
            <person name="Centeno C.A."/>
            <person name="Hollingsworth J.S."/>
            <person name="Humbert W.S."/>
            <person name="Martinez-Aguilar E."/>
            <person name="Richter E.A."/>
            <person name="Smith D.M."/>
            <person name="Thoma A.L."/>
            <person name="Troup B.R."/>
            <person name="Watkins V.C."/>
            <person name="Brunner S."/>
            <person name="Chen S."/>
            <person name="Fogarty M.P."/>
            <person name="Merkhofer E.C."/>
            <person name="Garlena R.A."/>
            <person name="Russell D.A."/>
            <person name="Pope W.H."/>
            <person name="Jacobs-Sera D."/>
            <person name="Hatfull G.F."/>
        </authorList>
    </citation>
    <scope>NUCLEOTIDE SEQUENCE [LARGE SCALE GENOMIC DNA]</scope>
</reference>
<proteinExistence type="predicted"/>
<dbReference type="KEGG" id="vg:70081067"/>